<name>A0A117QVY0_9ACTN</name>
<dbReference type="AlphaFoldDB" id="A0A117QVY0"/>
<dbReference type="EMBL" id="LMWU01000081">
    <property type="protein sequence ID" value="KUN55479.1"/>
    <property type="molecule type" value="Genomic_DNA"/>
</dbReference>
<reference evidence="1 2" key="1">
    <citation type="submission" date="2015-10" db="EMBL/GenBank/DDBJ databases">
        <title>Draft genome sequence of Streptomyces canus DSM 40017, type strain for the species Streptomyces canus.</title>
        <authorList>
            <person name="Ruckert C."/>
            <person name="Winkler A."/>
            <person name="Kalinowski J."/>
            <person name="Kampfer P."/>
            <person name="Glaeser S."/>
        </authorList>
    </citation>
    <scope>NUCLEOTIDE SEQUENCE [LARGE SCALE GENOMIC DNA]</scope>
    <source>
        <strain evidence="1 2">DSM 40017</strain>
    </source>
</reference>
<evidence type="ECO:0000313" key="1">
    <source>
        <dbReference type="EMBL" id="KUN55479.1"/>
    </source>
</evidence>
<dbReference type="STRING" id="58343.AQJ46_49485"/>
<comment type="caution">
    <text evidence="1">The sequence shown here is derived from an EMBL/GenBank/DDBJ whole genome shotgun (WGS) entry which is preliminary data.</text>
</comment>
<accession>A0A117QVY0</accession>
<dbReference type="Proteomes" id="UP000053669">
    <property type="component" value="Unassembled WGS sequence"/>
</dbReference>
<proteinExistence type="predicted"/>
<sequence length="138" mass="15483">MDPIVMAAGTALVGAMATDAWQQARTHVVEWWRLVRPDQAESVHRELTDARAHVVAARRENDENREQDLVTDWQMRLQVLLRANPGLAEQLRVLLDDHLAPVLSAQEQQAVSSQVMKATASGHGRVYQAGRDQSINER</sequence>
<organism evidence="1 2">
    <name type="scientific">Streptomyces canus</name>
    <dbReference type="NCBI Taxonomy" id="58343"/>
    <lineage>
        <taxon>Bacteria</taxon>
        <taxon>Bacillati</taxon>
        <taxon>Actinomycetota</taxon>
        <taxon>Actinomycetes</taxon>
        <taxon>Kitasatosporales</taxon>
        <taxon>Streptomycetaceae</taxon>
        <taxon>Streptomyces</taxon>
        <taxon>Streptomyces aurantiacus group</taxon>
    </lineage>
</organism>
<protein>
    <submittedName>
        <fullName evidence="1">Uncharacterized protein</fullName>
    </submittedName>
</protein>
<dbReference type="RefSeq" id="WP_059211936.1">
    <property type="nucleotide sequence ID" value="NZ_KQ948689.1"/>
</dbReference>
<gene>
    <name evidence="1" type="ORF">AQJ46_49485</name>
</gene>
<evidence type="ECO:0000313" key="2">
    <source>
        <dbReference type="Proteomes" id="UP000053669"/>
    </source>
</evidence>